<dbReference type="Pfam" id="PF01678">
    <property type="entry name" value="DAP_epimerase"/>
    <property type="match status" value="2"/>
</dbReference>
<feature type="binding site" evidence="9">
    <location>
        <begin position="254"/>
        <end position="255"/>
    </location>
    <ligand>
        <name>substrate</name>
    </ligand>
</feature>
<organism evidence="11 12">
    <name type="scientific">Lignipirellula cremea</name>
    <dbReference type="NCBI Taxonomy" id="2528010"/>
    <lineage>
        <taxon>Bacteria</taxon>
        <taxon>Pseudomonadati</taxon>
        <taxon>Planctomycetota</taxon>
        <taxon>Planctomycetia</taxon>
        <taxon>Pirellulales</taxon>
        <taxon>Pirellulaceae</taxon>
        <taxon>Lignipirellula</taxon>
    </lineage>
</organism>
<evidence type="ECO:0000313" key="11">
    <source>
        <dbReference type="EMBL" id="QDU95224.1"/>
    </source>
</evidence>
<feature type="binding site" evidence="9">
    <location>
        <position position="105"/>
    </location>
    <ligand>
        <name>substrate</name>
    </ligand>
</feature>
<evidence type="ECO:0000256" key="10">
    <source>
        <dbReference type="PROSITE-ProRule" id="PRU10125"/>
    </source>
</evidence>
<keyword evidence="4 9" id="KW-0963">Cytoplasm</keyword>
<evidence type="ECO:0000256" key="6">
    <source>
        <dbReference type="ARBA" id="ARBA00023154"/>
    </source>
</evidence>
<dbReference type="HAMAP" id="MF_00197">
    <property type="entry name" value="DAP_epimerase"/>
    <property type="match status" value="1"/>
</dbReference>
<feature type="binding site" evidence="9">
    <location>
        <begin position="264"/>
        <end position="265"/>
    </location>
    <ligand>
        <name>substrate</name>
    </ligand>
</feature>
<feature type="active site" description="Proton donor" evidence="9">
    <location>
        <position position="114"/>
    </location>
</feature>
<dbReference type="FunFam" id="3.10.310.10:FF:000001">
    <property type="entry name" value="Diaminopimelate epimerase"/>
    <property type="match status" value="1"/>
</dbReference>
<dbReference type="UniPathway" id="UPA00034">
    <property type="reaction ID" value="UER00025"/>
</dbReference>
<feature type="binding site" evidence="9">
    <location>
        <position position="53"/>
    </location>
    <ligand>
        <name>substrate</name>
    </ligand>
</feature>
<dbReference type="AlphaFoldDB" id="A0A518DTR3"/>
<feature type="active site" evidence="10">
    <location>
        <position position="114"/>
    </location>
</feature>
<dbReference type="InterPro" id="IPR001653">
    <property type="entry name" value="DAP_epimerase_DapF"/>
</dbReference>
<keyword evidence="12" id="KW-1185">Reference proteome</keyword>
<comment type="subunit">
    <text evidence="9">Homodimer.</text>
</comment>
<evidence type="ECO:0000256" key="9">
    <source>
        <dbReference type="HAMAP-Rule" id="MF_00197"/>
    </source>
</evidence>
<comment type="similarity">
    <text evidence="2 9">Belongs to the diaminopimelate epimerase family.</text>
</comment>
<dbReference type="GO" id="GO:0009089">
    <property type="term" value="P:lysine biosynthetic process via diaminopimelate"/>
    <property type="evidence" value="ECO:0007669"/>
    <property type="project" value="UniProtKB-UniRule"/>
</dbReference>
<feature type="binding site" evidence="9">
    <location>
        <begin position="115"/>
        <end position="116"/>
    </location>
    <ligand>
        <name>substrate</name>
    </ligand>
</feature>
<dbReference type="InterPro" id="IPR018510">
    <property type="entry name" value="DAP_epimerase_AS"/>
</dbReference>
<evidence type="ECO:0000256" key="8">
    <source>
        <dbReference type="ARBA" id="ARBA00051712"/>
    </source>
</evidence>
<dbReference type="PROSITE" id="PS01326">
    <property type="entry name" value="DAP_EPIMERASE"/>
    <property type="match status" value="1"/>
</dbReference>
<evidence type="ECO:0000313" key="12">
    <source>
        <dbReference type="Proteomes" id="UP000317648"/>
    </source>
</evidence>
<keyword evidence="6 9" id="KW-0457">Lysine biosynthesis</keyword>
<feature type="site" description="Could be important to modulate the pK values of the two catalytic cysteine residues" evidence="9">
    <location>
        <position position="205"/>
    </location>
</feature>
<comment type="pathway">
    <text evidence="1 9">Amino-acid biosynthesis; L-lysine biosynthesis via DAP pathway; DL-2,6-diaminopimelate from LL-2,6-diaminopimelate: step 1/1.</text>
</comment>
<dbReference type="NCBIfam" id="TIGR00652">
    <property type="entry name" value="DapF"/>
    <property type="match status" value="1"/>
</dbReference>
<comment type="function">
    <text evidence="9">Catalyzes the stereoinversion of LL-2,6-diaminopimelate (L,L-DAP) to meso-diaminopimelate (meso-DAP), a precursor of L-lysine and an essential component of the bacterial peptidoglycan.</text>
</comment>
<feature type="site" description="Could be important to modulate the pK values of the two catalytic cysteine residues" evidence="9">
    <location>
        <position position="254"/>
    </location>
</feature>
<comment type="caution">
    <text evidence="9">Lacks conserved residue(s) required for the propagation of feature annotation.</text>
</comment>
<evidence type="ECO:0000256" key="5">
    <source>
        <dbReference type="ARBA" id="ARBA00022605"/>
    </source>
</evidence>
<sequence>MAQGRPGSASPLWPAGSDSKLSICSRAFGPRFDRTPIFDLDFMRFTKMQGAGNDYVYVDCFQEPVPSDPAALARSIADRHFGVGGDGLILIRPSEQADARMQMFNADGSEAEMCGNGLRCVAKFVYDHGISRRDQLRLETKAGVLSVKVEAANGKVERVQVDMGEPILAAEKIPTTLPGDPVVNSPLTVAGQEFLATCVSMGNPHCVIYTDCADDNLVLGVGPQIETGPWFPARTNVEFIEVLSPTEVRQRTWERGSGETLACGTGASAVCVAGVLTGRTERRLTVHLLGGDLELFWNETDNHVYMTGPAVEVFSGDWPV</sequence>
<reference evidence="11 12" key="1">
    <citation type="submission" date="2019-02" db="EMBL/GenBank/DDBJ databases">
        <title>Deep-cultivation of Planctomycetes and their phenomic and genomic characterization uncovers novel biology.</title>
        <authorList>
            <person name="Wiegand S."/>
            <person name="Jogler M."/>
            <person name="Boedeker C."/>
            <person name="Pinto D."/>
            <person name="Vollmers J."/>
            <person name="Rivas-Marin E."/>
            <person name="Kohn T."/>
            <person name="Peeters S.H."/>
            <person name="Heuer A."/>
            <person name="Rast P."/>
            <person name="Oberbeckmann S."/>
            <person name="Bunk B."/>
            <person name="Jeske O."/>
            <person name="Meyerdierks A."/>
            <person name="Storesund J.E."/>
            <person name="Kallscheuer N."/>
            <person name="Luecker S."/>
            <person name="Lage O.M."/>
            <person name="Pohl T."/>
            <person name="Merkel B.J."/>
            <person name="Hornburger P."/>
            <person name="Mueller R.-W."/>
            <person name="Bruemmer F."/>
            <person name="Labrenz M."/>
            <person name="Spormann A.M."/>
            <person name="Op den Camp H."/>
            <person name="Overmann J."/>
            <person name="Amann R."/>
            <person name="Jetten M.S.M."/>
            <person name="Mascher T."/>
            <person name="Medema M.H."/>
            <person name="Devos D.P."/>
            <person name="Kaster A.-K."/>
            <person name="Ovreas L."/>
            <person name="Rohde M."/>
            <person name="Galperin M.Y."/>
            <person name="Jogler C."/>
        </authorList>
    </citation>
    <scope>NUCLEOTIDE SEQUENCE [LARGE SCALE GENOMIC DNA]</scope>
    <source>
        <strain evidence="11 12">Pla85_3_4</strain>
    </source>
</reference>
<evidence type="ECO:0000256" key="3">
    <source>
        <dbReference type="ARBA" id="ARBA00013080"/>
    </source>
</evidence>
<dbReference type="Proteomes" id="UP000317648">
    <property type="component" value="Chromosome"/>
</dbReference>
<keyword evidence="5 9" id="KW-0028">Amino-acid biosynthesis</keyword>
<dbReference type="PANTHER" id="PTHR31689">
    <property type="entry name" value="DIAMINOPIMELATE EPIMERASE, CHLOROPLASTIC"/>
    <property type="match status" value="1"/>
</dbReference>
<feature type="binding site" evidence="9">
    <location>
        <position position="203"/>
    </location>
    <ligand>
        <name>substrate</name>
    </ligand>
</feature>
<feature type="active site" description="Proton acceptor" evidence="9">
    <location>
        <position position="263"/>
    </location>
</feature>
<dbReference type="Gene3D" id="3.10.310.10">
    <property type="entry name" value="Diaminopimelate Epimerase, Chain A, domain 1"/>
    <property type="match status" value="2"/>
</dbReference>
<proteinExistence type="inferred from homology"/>
<comment type="subcellular location">
    <subcellularLocation>
        <location evidence="9">Cytoplasm</location>
    </subcellularLocation>
</comment>
<evidence type="ECO:0000256" key="7">
    <source>
        <dbReference type="ARBA" id="ARBA00023235"/>
    </source>
</evidence>
<evidence type="ECO:0000256" key="2">
    <source>
        <dbReference type="ARBA" id="ARBA00010219"/>
    </source>
</evidence>
<dbReference type="PANTHER" id="PTHR31689:SF0">
    <property type="entry name" value="DIAMINOPIMELATE EPIMERASE"/>
    <property type="match status" value="1"/>
</dbReference>
<accession>A0A518DTR3</accession>
<gene>
    <name evidence="9 11" type="primary">dapF</name>
    <name evidence="11" type="ORF">Pla8534_30390</name>
</gene>
<dbReference type="GO" id="GO:0005829">
    <property type="term" value="C:cytosol"/>
    <property type="evidence" value="ECO:0007669"/>
    <property type="project" value="TreeGrafter"/>
</dbReference>
<evidence type="ECO:0000256" key="4">
    <source>
        <dbReference type="ARBA" id="ARBA00022490"/>
    </source>
</evidence>
<dbReference type="KEGG" id="lcre:Pla8534_30390"/>
<dbReference type="EC" id="5.1.1.7" evidence="3 9"/>
<dbReference type="GO" id="GO:0008837">
    <property type="term" value="F:diaminopimelate epimerase activity"/>
    <property type="evidence" value="ECO:0007669"/>
    <property type="project" value="UniProtKB-UniRule"/>
</dbReference>
<feature type="binding site" evidence="9">
    <location>
        <position position="236"/>
    </location>
    <ligand>
        <name>substrate</name>
    </ligand>
</feature>
<dbReference type="EMBL" id="CP036433">
    <property type="protein sequence ID" value="QDU95224.1"/>
    <property type="molecule type" value="Genomic_DNA"/>
</dbReference>
<name>A0A518DTR3_9BACT</name>
<comment type="catalytic activity">
    <reaction evidence="8 9">
        <text>(2S,6S)-2,6-diaminopimelate = meso-2,6-diaminopimelate</text>
        <dbReference type="Rhea" id="RHEA:15393"/>
        <dbReference type="ChEBI" id="CHEBI:57609"/>
        <dbReference type="ChEBI" id="CHEBI:57791"/>
        <dbReference type="EC" id="5.1.1.7"/>
    </reaction>
</comment>
<dbReference type="SUPFAM" id="SSF54506">
    <property type="entry name" value="Diaminopimelate epimerase-like"/>
    <property type="match status" value="1"/>
</dbReference>
<evidence type="ECO:0000256" key="1">
    <source>
        <dbReference type="ARBA" id="ARBA00005196"/>
    </source>
</evidence>
<protein>
    <recommendedName>
        <fullName evidence="3 9">Diaminopimelate epimerase</fullName>
        <shortName evidence="9">DAP epimerase</shortName>
        <ecNumber evidence="3 9">5.1.1.7</ecNumber>
    </recommendedName>
    <alternativeName>
        <fullName evidence="9">PLP-independent amino acid racemase</fullName>
    </alternativeName>
</protein>
<keyword evidence="7 9" id="KW-0413">Isomerase</keyword>